<evidence type="ECO:0000256" key="1">
    <source>
        <dbReference type="SAM" id="SignalP"/>
    </source>
</evidence>
<organism evidence="2 3">
    <name type="scientific">Brevundimonas subvibrioides</name>
    <dbReference type="NCBI Taxonomy" id="74313"/>
    <lineage>
        <taxon>Bacteria</taxon>
        <taxon>Pseudomonadati</taxon>
        <taxon>Pseudomonadota</taxon>
        <taxon>Alphaproteobacteria</taxon>
        <taxon>Caulobacterales</taxon>
        <taxon>Caulobacteraceae</taxon>
        <taxon>Brevundimonas</taxon>
    </lineage>
</organism>
<feature type="signal peptide" evidence="1">
    <location>
        <begin position="1"/>
        <end position="23"/>
    </location>
</feature>
<evidence type="ECO:0008006" key="4">
    <source>
        <dbReference type="Google" id="ProtNLM"/>
    </source>
</evidence>
<proteinExistence type="predicted"/>
<evidence type="ECO:0000313" key="3">
    <source>
        <dbReference type="Proteomes" id="UP000216147"/>
    </source>
</evidence>
<evidence type="ECO:0000313" key="2">
    <source>
        <dbReference type="EMBL" id="OYX57095.1"/>
    </source>
</evidence>
<gene>
    <name evidence="2" type="ORF">B7Y86_08890</name>
</gene>
<keyword evidence="1" id="KW-0732">Signal</keyword>
<dbReference type="EMBL" id="NCEQ01000007">
    <property type="protein sequence ID" value="OYX57095.1"/>
    <property type="molecule type" value="Genomic_DNA"/>
</dbReference>
<dbReference type="SUPFAM" id="SSF53335">
    <property type="entry name" value="S-adenosyl-L-methionine-dependent methyltransferases"/>
    <property type="match status" value="1"/>
</dbReference>
<dbReference type="Gene3D" id="3.40.50.150">
    <property type="entry name" value="Vaccinia Virus protein VP39"/>
    <property type="match status" value="1"/>
</dbReference>
<dbReference type="AlphaFoldDB" id="A0A258HJ95"/>
<dbReference type="PROSITE" id="PS51257">
    <property type="entry name" value="PROKAR_LIPOPROTEIN"/>
    <property type="match status" value="1"/>
</dbReference>
<accession>A0A258HJ95</accession>
<dbReference type="PIRSF" id="PIRSF031679">
    <property type="entry name" value="Mtase_Alr7345_prd"/>
    <property type="match status" value="1"/>
</dbReference>
<dbReference type="InterPro" id="IPR029063">
    <property type="entry name" value="SAM-dependent_MTases_sf"/>
</dbReference>
<name>A0A258HJ95_9CAUL</name>
<sequence length="257" mass="27645">MLKLSLLAATALALTACAPTMSAETPADPAERASATVNDYALAIADPLRPAAEVARDPLRKPAEMLAFIGIDGGERIADVRPEEGYFSRLFARAVGPEGRVYAYVPNQTAARENAFGDTLATDYPNVTRLTGALEAFAIPEPLDVVFMGQEYHDFVIDRFNVDVAAMNEAVFRALKPGGLYVILDHEAAPGAGTSVVGTLHRIEGSALRAQVEAAGFVFDGETSVVRNPEDDHSLSVFDEAIRGRSDQFVYRFRKPG</sequence>
<protein>
    <recommendedName>
        <fullName evidence="4">Methyltransferase</fullName>
    </recommendedName>
</protein>
<reference evidence="2 3" key="1">
    <citation type="submission" date="2017-03" db="EMBL/GenBank/DDBJ databases">
        <title>Lifting the veil on microbial sulfur biogeochemistry in mining wastewaters.</title>
        <authorList>
            <person name="Kantor R.S."/>
            <person name="Colenbrander Nelson T."/>
            <person name="Marshall S."/>
            <person name="Bennett D."/>
            <person name="Apte S."/>
            <person name="Camacho D."/>
            <person name="Thomas B.C."/>
            <person name="Warren L.A."/>
            <person name="Banfield J.F."/>
        </authorList>
    </citation>
    <scope>NUCLEOTIDE SEQUENCE [LARGE SCALE GENOMIC DNA]</scope>
    <source>
        <strain evidence="2">32-68-21</strain>
    </source>
</reference>
<dbReference type="Proteomes" id="UP000216147">
    <property type="component" value="Unassembled WGS sequence"/>
</dbReference>
<feature type="chain" id="PRO_5012469109" description="Methyltransferase" evidence="1">
    <location>
        <begin position="24"/>
        <end position="257"/>
    </location>
</feature>
<comment type="caution">
    <text evidence="2">The sequence shown here is derived from an EMBL/GenBank/DDBJ whole genome shotgun (WGS) entry which is preliminary data.</text>
</comment>
<dbReference type="InterPro" id="IPR016980">
    <property type="entry name" value="S-AdoMet-dep_MeTrfase_Alr7345"/>
</dbReference>